<comment type="similarity">
    <text evidence="1">Belongs to the enoyl-CoA hydratase/isomerase family.</text>
</comment>
<proteinExistence type="inferred from homology"/>
<reference evidence="2 3" key="1">
    <citation type="submission" date="2020-08" db="EMBL/GenBank/DDBJ databases">
        <title>Sequencing the genomes of 1000 actinobacteria strains.</title>
        <authorList>
            <person name="Klenk H.-P."/>
        </authorList>
    </citation>
    <scope>NUCLEOTIDE SEQUENCE [LARGE SCALE GENOMIC DNA]</scope>
    <source>
        <strain evidence="2 3">DSM 45823</strain>
    </source>
</reference>
<dbReference type="Pfam" id="PF00378">
    <property type="entry name" value="ECH_1"/>
    <property type="match status" value="1"/>
</dbReference>
<dbReference type="PANTHER" id="PTHR42964">
    <property type="entry name" value="ENOYL-COA HYDRATASE"/>
    <property type="match status" value="1"/>
</dbReference>
<dbReference type="Proteomes" id="UP000539313">
    <property type="component" value="Unassembled WGS sequence"/>
</dbReference>
<dbReference type="PANTHER" id="PTHR42964:SF1">
    <property type="entry name" value="POLYKETIDE BIOSYNTHESIS ENOYL-COA HYDRATASE PKSH-RELATED"/>
    <property type="match status" value="1"/>
</dbReference>
<organism evidence="2 3">
    <name type="scientific">Thermomonospora cellulosilytica</name>
    <dbReference type="NCBI Taxonomy" id="1411118"/>
    <lineage>
        <taxon>Bacteria</taxon>
        <taxon>Bacillati</taxon>
        <taxon>Actinomycetota</taxon>
        <taxon>Actinomycetes</taxon>
        <taxon>Streptosporangiales</taxon>
        <taxon>Thermomonosporaceae</taxon>
        <taxon>Thermomonospora</taxon>
    </lineage>
</organism>
<sequence>MSEVLLEVERGIATITLNAPERRNALSVAVRTGLGERLAEVAADDGIRAVVLTGAGTVFCAGADLKEIQAGVTGGPSIPELLAAIMDLPKPVIARLNGPARAGGLGIVAACDLAVAPDDVTFAFTEVRIGVVPAMIAVVLRDRMSPRALSRYFLTGETFSAAEAAEHGLVTAACPRERLDETVGGLLEAFRATEPKAVARTKSLLAELRGMPRDEAFPLAERVSAEFFASEEAAEGRRAFFEKRPPRWAL</sequence>
<dbReference type="InterPro" id="IPR001753">
    <property type="entry name" value="Enoyl-CoA_hydra/iso"/>
</dbReference>
<gene>
    <name evidence="2" type="ORF">HNR21_002808</name>
</gene>
<comment type="caution">
    <text evidence="2">The sequence shown here is derived from an EMBL/GenBank/DDBJ whole genome shotgun (WGS) entry which is preliminary data.</text>
</comment>
<evidence type="ECO:0000313" key="2">
    <source>
        <dbReference type="EMBL" id="MBA9003926.1"/>
    </source>
</evidence>
<dbReference type="Gene3D" id="1.10.12.10">
    <property type="entry name" value="Lyase 2-enoyl-coa Hydratase, Chain A, domain 2"/>
    <property type="match status" value="1"/>
</dbReference>
<name>A0A7W3MXZ1_9ACTN</name>
<keyword evidence="3" id="KW-1185">Reference proteome</keyword>
<dbReference type="EMBL" id="JACJII010000001">
    <property type="protein sequence ID" value="MBA9003926.1"/>
    <property type="molecule type" value="Genomic_DNA"/>
</dbReference>
<dbReference type="SUPFAM" id="SSF52096">
    <property type="entry name" value="ClpP/crotonase"/>
    <property type="match status" value="1"/>
</dbReference>
<protein>
    <submittedName>
        <fullName evidence="2">Enoyl-CoA hydratase/carnithine racemase</fullName>
    </submittedName>
</protein>
<evidence type="ECO:0000256" key="1">
    <source>
        <dbReference type="ARBA" id="ARBA00005254"/>
    </source>
</evidence>
<evidence type="ECO:0000313" key="3">
    <source>
        <dbReference type="Proteomes" id="UP000539313"/>
    </source>
</evidence>
<dbReference type="RefSeq" id="WP_182705552.1">
    <property type="nucleotide sequence ID" value="NZ_JACJII010000001.1"/>
</dbReference>
<dbReference type="GO" id="GO:0003824">
    <property type="term" value="F:catalytic activity"/>
    <property type="evidence" value="ECO:0007669"/>
    <property type="project" value="UniProtKB-ARBA"/>
</dbReference>
<dbReference type="InterPro" id="IPR029045">
    <property type="entry name" value="ClpP/crotonase-like_dom_sf"/>
</dbReference>
<dbReference type="InterPro" id="IPR014748">
    <property type="entry name" value="Enoyl-CoA_hydra_C"/>
</dbReference>
<accession>A0A7W3MXZ1</accession>
<dbReference type="CDD" id="cd06558">
    <property type="entry name" value="crotonase-like"/>
    <property type="match status" value="1"/>
</dbReference>
<dbReference type="AlphaFoldDB" id="A0A7W3MXZ1"/>
<dbReference type="InterPro" id="IPR051683">
    <property type="entry name" value="Enoyl-CoA_Hydratase/Isomerase"/>
</dbReference>
<dbReference type="Gene3D" id="3.90.226.10">
    <property type="entry name" value="2-enoyl-CoA Hydratase, Chain A, domain 1"/>
    <property type="match status" value="1"/>
</dbReference>